<feature type="region of interest" description="Disordered" evidence="1">
    <location>
        <begin position="105"/>
        <end position="140"/>
    </location>
</feature>
<evidence type="ECO:0000313" key="3">
    <source>
        <dbReference type="Proteomes" id="UP000054107"/>
    </source>
</evidence>
<protein>
    <submittedName>
        <fullName evidence="2">Uncharacterized protein</fullName>
    </submittedName>
</protein>
<name>A0A0B7N7G1_9FUNG</name>
<dbReference type="Proteomes" id="UP000054107">
    <property type="component" value="Unassembled WGS sequence"/>
</dbReference>
<accession>A0A0B7N7G1</accession>
<gene>
    <name evidence="2" type="primary">PARPA_08522.1 scaffold 33340</name>
</gene>
<dbReference type="AlphaFoldDB" id="A0A0B7N7G1"/>
<dbReference type="OrthoDB" id="2279197at2759"/>
<keyword evidence="3" id="KW-1185">Reference proteome</keyword>
<proteinExistence type="predicted"/>
<evidence type="ECO:0000256" key="1">
    <source>
        <dbReference type="SAM" id="MobiDB-lite"/>
    </source>
</evidence>
<feature type="compositionally biased region" description="Acidic residues" evidence="1">
    <location>
        <begin position="124"/>
        <end position="139"/>
    </location>
</feature>
<sequence length="331" mass="37577">MYNSIHFPPSTISSKLSSKLLKKPPSPTDWMHQSYMELIQDMSFVTIHYYESKDNGSNILEASVPEPRKNAIKCEESINSSPSMSKQQFLYETTADNEAISSLYNSASTSLQPSSSKYQRDRLQEEEEQDMTTDEDDNNEFNTITTSSTDCNRRNNIYRLHKEQQNIAKTINEMENEDPAIFKVATPHNSNHDNTFASEKSDSSVCIDPLSPHDHEIQLVNQQPQQIPKKRLKLIGKLITNMRITAEKPFWSIDDHFCSHYKKFTQSANPTVTEDDFDILLMTLPLRPGSDLFSNNLLRDQSIKNIIITAIIGNGTTGDDYSVSANEQHGG</sequence>
<evidence type="ECO:0000313" key="2">
    <source>
        <dbReference type="EMBL" id="CEP14343.1"/>
    </source>
</evidence>
<reference evidence="2 3" key="1">
    <citation type="submission" date="2014-09" db="EMBL/GenBank/DDBJ databases">
        <authorList>
            <person name="Ellenberger Sabrina"/>
        </authorList>
    </citation>
    <scope>NUCLEOTIDE SEQUENCE [LARGE SCALE GENOMIC DNA]</scope>
    <source>
        <strain evidence="2 3">CBS 412.66</strain>
    </source>
</reference>
<feature type="compositionally biased region" description="Polar residues" evidence="1">
    <location>
        <begin position="105"/>
        <end position="117"/>
    </location>
</feature>
<organism evidence="2 3">
    <name type="scientific">Parasitella parasitica</name>
    <dbReference type="NCBI Taxonomy" id="35722"/>
    <lineage>
        <taxon>Eukaryota</taxon>
        <taxon>Fungi</taxon>
        <taxon>Fungi incertae sedis</taxon>
        <taxon>Mucoromycota</taxon>
        <taxon>Mucoromycotina</taxon>
        <taxon>Mucoromycetes</taxon>
        <taxon>Mucorales</taxon>
        <taxon>Mucorineae</taxon>
        <taxon>Mucoraceae</taxon>
        <taxon>Parasitella</taxon>
    </lineage>
</organism>
<dbReference type="EMBL" id="LN731193">
    <property type="protein sequence ID" value="CEP14343.1"/>
    <property type="molecule type" value="Genomic_DNA"/>
</dbReference>